<gene>
    <name evidence="1" type="ORF">JJB11_25845</name>
</gene>
<reference evidence="1" key="1">
    <citation type="journal article" date="2012" name="J. Microbiol. Biotechnol.">
        <title>Ramlibacter ginsenosidimutans sp. nov., with ginsenoside-converting activity.</title>
        <authorList>
            <person name="Wang L."/>
            <person name="An D.S."/>
            <person name="Kim S.G."/>
            <person name="Jin F.X."/>
            <person name="Kim S.C."/>
            <person name="Lee S.T."/>
            <person name="Im W.T."/>
        </authorList>
    </citation>
    <scope>NUCLEOTIDE SEQUENCE</scope>
    <source>
        <strain evidence="1">KACC 17527</strain>
    </source>
</reference>
<dbReference type="EMBL" id="JAEPWM010000025">
    <property type="protein sequence ID" value="MBK6009536.1"/>
    <property type="molecule type" value="Genomic_DNA"/>
</dbReference>
<reference evidence="1" key="2">
    <citation type="submission" date="2021-01" db="EMBL/GenBank/DDBJ databases">
        <authorList>
            <person name="Kang M."/>
        </authorList>
    </citation>
    <scope>NUCLEOTIDE SEQUENCE</scope>
    <source>
        <strain evidence="1">KACC 17527</strain>
    </source>
</reference>
<dbReference type="AlphaFoldDB" id="A0A934TYI4"/>
<protein>
    <submittedName>
        <fullName evidence="1">DUF932 domain-containing protein</fullName>
    </submittedName>
</protein>
<evidence type="ECO:0000313" key="2">
    <source>
        <dbReference type="Proteomes" id="UP000630528"/>
    </source>
</evidence>
<comment type="caution">
    <text evidence="1">The sequence shown here is derived from an EMBL/GenBank/DDBJ whole genome shotgun (WGS) entry which is preliminary data.</text>
</comment>
<accession>A0A934TYI4</accession>
<name>A0A934TYI4_9BURK</name>
<keyword evidence="2" id="KW-1185">Reference proteome</keyword>
<dbReference type="Pfam" id="PF06067">
    <property type="entry name" value="DUF932"/>
    <property type="match status" value="1"/>
</dbReference>
<sequence>MKKNNRSRVGAAAPNFIDRILDAIDLKWSVLKAPVAYKADLTAPMMEVEAKSVLFRSDTKQELAVVSSSHQVWQPREIVEFYLSLAAFYGLAVESMGYVQGGRKLWALLDTGEQAMFSSGRSARAYLLLTTPYDSTLAAQAQSLCLLQPGSLALPATPAKPIIVRIARSPDFLTPGDLAGIGELMRECISFPGFLEDLARHTPSEAQVKQATAAALGARGDDPSVPSARALNAVLTSLREARERAATPSSLHLLYALAHVSDARDQKRRPEDLIHSSWFGAGAKRKQFAVRALARMLRLH</sequence>
<proteinExistence type="predicted"/>
<organism evidence="1 2">
    <name type="scientific">Ramlibacter ginsenosidimutans</name>
    <dbReference type="NCBI Taxonomy" id="502333"/>
    <lineage>
        <taxon>Bacteria</taxon>
        <taxon>Pseudomonadati</taxon>
        <taxon>Pseudomonadota</taxon>
        <taxon>Betaproteobacteria</taxon>
        <taxon>Burkholderiales</taxon>
        <taxon>Comamonadaceae</taxon>
        <taxon>Ramlibacter</taxon>
    </lineage>
</organism>
<dbReference type="RefSeq" id="WP_201178219.1">
    <property type="nucleotide sequence ID" value="NZ_JAEPWM010000025.1"/>
</dbReference>
<dbReference type="InterPro" id="IPR026325">
    <property type="entry name" value="DUF932"/>
</dbReference>
<evidence type="ECO:0000313" key="1">
    <source>
        <dbReference type="EMBL" id="MBK6009536.1"/>
    </source>
</evidence>
<dbReference type="Proteomes" id="UP000630528">
    <property type="component" value="Unassembled WGS sequence"/>
</dbReference>